<gene>
    <name evidence="1" type="ORF">AT268_30580</name>
</gene>
<reference evidence="1 2" key="1">
    <citation type="submission" date="2015-12" db="EMBL/GenBank/DDBJ databases">
        <title>Bacillus cereus Group isolate.</title>
        <authorList>
            <person name="Kovac J."/>
        </authorList>
    </citation>
    <scope>NUCLEOTIDE SEQUENCE [LARGE SCALE GENOMIC DNA]</scope>
    <source>
        <strain evidence="1 2">FSL K6-0073</strain>
    </source>
</reference>
<accession>A0A9X0MJC9</accession>
<name>A0A9X0MJC9_BACCE</name>
<dbReference type="Proteomes" id="UP000075476">
    <property type="component" value="Unassembled WGS sequence"/>
</dbReference>
<protein>
    <submittedName>
        <fullName evidence="1">Uncharacterized protein</fullName>
    </submittedName>
</protein>
<proteinExistence type="predicted"/>
<evidence type="ECO:0000313" key="1">
    <source>
        <dbReference type="EMBL" id="KXY50896.1"/>
    </source>
</evidence>
<dbReference type="AlphaFoldDB" id="A0A9X0MJC9"/>
<dbReference type="EMBL" id="LOMO01000001">
    <property type="protein sequence ID" value="KXY50896.1"/>
    <property type="molecule type" value="Genomic_DNA"/>
</dbReference>
<dbReference type="RefSeq" id="WP_001041490.1">
    <property type="nucleotide sequence ID" value="NZ_JARPPC010000002.1"/>
</dbReference>
<comment type="caution">
    <text evidence="1">The sequence shown here is derived from an EMBL/GenBank/DDBJ whole genome shotgun (WGS) entry which is preliminary data.</text>
</comment>
<sequence length="60" mass="7111">MNKQMSINQKRDLDLVRRIQYQLELYGIRKDMSPEELSALLEELATLSVDVVREMKELTE</sequence>
<evidence type="ECO:0000313" key="2">
    <source>
        <dbReference type="Proteomes" id="UP000075476"/>
    </source>
</evidence>
<organism evidence="1 2">
    <name type="scientific">Bacillus cereus</name>
    <dbReference type="NCBI Taxonomy" id="1396"/>
    <lineage>
        <taxon>Bacteria</taxon>
        <taxon>Bacillati</taxon>
        <taxon>Bacillota</taxon>
        <taxon>Bacilli</taxon>
        <taxon>Bacillales</taxon>
        <taxon>Bacillaceae</taxon>
        <taxon>Bacillus</taxon>
        <taxon>Bacillus cereus group</taxon>
    </lineage>
</organism>